<sequence>MFFQLSNIKGAIFLKKNILVCVLCLNRNYNTKPRANQNSKRLTLKKYCSYCNKHTLHQETK</sequence>
<evidence type="ECO:0000313" key="6">
    <source>
        <dbReference type="EMBL" id="QBF23901.1"/>
    </source>
</evidence>
<evidence type="ECO:0000256" key="5">
    <source>
        <dbReference type="HAMAP-Rule" id="MF_00294"/>
    </source>
</evidence>
<keyword evidence="7" id="KW-1185">Reference proteome</keyword>
<dbReference type="SUPFAM" id="SSF57829">
    <property type="entry name" value="Zn-binding ribosomal proteins"/>
    <property type="match status" value="1"/>
</dbReference>
<dbReference type="Gene3D" id="2.20.28.120">
    <property type="entry name" value="Ribosomal protein L33"/>
    <property type="match status" value="1"/>
</dbReference>
<dbReference type="RefSeq" id="WP_011160627.1">
    <property type="nucleotide sequence ID" value="NZ_CP035949.1"/>
</dbReference>
<keyword evidence="2 5" id="KW-0689">Ribosomal protein</keyword>
<gene>
    <name evidence="5 6" type="primary">rpmG</name>
    <name evidence="6" type="ORF">EXT02_01710</name>
</gene>
<reference evidence="6 7" key="1">
    <citation type="submission" date="2019-02" db="EMBL/GenBank/DDBJ databases">
        <title>Draft Genome Sequence of Maize Bushy Stunt-like Phytoplasma group 16SrI-B (Aster yellows) in South Africa.</title>
        <authorList>
            <person name="Coetzee B."/>
            <person name="Douglas-Smit N."/>
            <person name="Maree H.J."/>
            <person name="Burger J.T."/>
            <person name="Kruger K."/>
            <person name="Pietersen G."/>
        </authorList>
    </citation>
    <scope>NUCLEOTIDE SEQUENCE [LARGE SCALE GENOMIC DNA]</scope>
    <source>
        <strain evidence="6 7">De Villa</strain>
    </source>
</reference>
<dbReference type="EMBL" id="CP035949">
    <property type="protein sequence ID" value="QBF23901.1"/>
    <property type="molecule type" value="Genomic_DNA"/>
</dbReference>
<dbReference type="GO" id="GO:0006412">
    <property type="term" value="P:translation"/>
    <property type="evidence" value="ECO:0007669"/>
    <property type="project" value="UniProtKB-UniRule"/>
</dbReference>
<evidence type="ECO:0000256" key="4">
    <source>
        <dbReference type="ARBA" id="ARBA00035176"/>
    </source>
</evidence>
<keyword evidence="3 5" id="KW-0687">Ribonucleoprotein</keyword>
<dbReference type="NCBIfam" id="TIGR01023">
    <property type="entry name" value="rpmG_bact"/>
    <property type="match status" value="1"/>
</dbReference>
<dbReference type="HAMAP" id="MF_00294">
    <property type="entry name" value="Ribosomal_bL33"/>
    <property type="match status" value="1"/>
</dbReference>
<dbReference type="InterPro" id="IPR001705">
    <property type="entry name" value="Ribosomal_bL33"/>
</dbReference>
<dbReference type="InterPro" id="IPR011332">
    <property type="entry name" value="Ribosomal_zn-bd"/>
</dbReference>
<dbReference type="InterPro" id="IPR038584">
    <property type="entry name" value="Ribosomal_bL33_sf"/>
</dbReference>
<dbReference type="GO" id="GO:0005840">
    <property type="term" value="C:ribosome"/>
    <property type="evidence" value="ECO:0007669"/>
    <property type="project" value="UniProtKB-KW"/>
</dbReference>
<dbReference type="GO" id="GO:0003735">
    <property type="term" value="F:structural constituent of ribosome"/>
    <property type="evidence" value="ECO:0007669"/>
    <property type="project" value="InterPro"/>
</dbReference>
<accession>A0A4P6ME32</accession>
<name>A0A4P6ME32_9MOLU</name>
<comment type="similarity">
    <text evidence="1 5">Belongs to the bacterial ribosomal protein bL33 family.</text>
</comment>
<evidence type="ECO:0000256" key="2">
    <source>
        <dbReference type="ARBA" id="ARBA00022980"/>
    </source>
</evidence>
<dbReference type="NCBIfam" id="NF001764">
    <property type="entry name" value="PRK00504.1"/>
    <property type="match status" value="1"/>
</dbReference>
<dbReference type="AlphaFoldDB" id="A0A4P6ME32"/>
<dbReference type="Proteomes" id="UP000289726">
    <property type="component" value="Chromosome"/>
</dbReference>
<proteinExistence type="inferred from homology"/>
<dbReference type="Pfam" id="PF00471">
    <property type="entry name" value="Ribosomal_L33"/>
    <property type="match status" value="1"/>
</dbReference>
<organism evidence="6 7">
    <name type="scientific">'Catharanthus roseus' aster yellows phytoplasma</name>
    <dbReference type="NCBI Taxonomy" id="1193712"/>
    <lineage>
        <taxon>Bacteria</taxon>
        <taxon>Bacillati</taxon>
        <taxon>Mycoplasmatota</taxon>
        <taxon>Mollicutes</taxon>
        <taxon>Acholeplasmatales</taxon>
        <taxon>Acholeplasmataceae</taxon>
        <taxon>Candidatus Phytoplasma</taxon>
        <taxon>16SrI (Aster yellows group)</taxon>
    </lineage>
</organism>
<protein>
    <recommendedName>
        <fullName evidence="4 5">Large ribosomal subunit protein bL33</fullName>
    </recommendedName>
</protein>
<evidence type="ECO:0000256" key="1">
    <source>
        <dbReference type="ARBA" id="ARBA00007596"/>
    </source>
</evidence>
<dbReference type="GO" id="GO:1990904">
    <property type="term" value="C:ribonucleoprotein complex"/>
    <property type="evidence" value="ECO:0007669"/>
    <property type="project" value="UniProtKB-KW"/>
</dbReference>
<evidence type="ECO:0000256" key="3">
    <source>
        <dbReference type="ARBA" id="ARBA00023274"/>
    </source>
</evidence>
<dbReference type="GO" id="GO:0005737">
    <property type="term" value="C:cytoplasm"/>
    <property type="evidence" value="ECO:0007669"/>
    <property type="project" value="UniProtKB-ARBA"/>
</dbReference>
<evidence type="ECO:0000313" key="7">
    <source>
        <dbReference type="Proteomes" id="UP000289726"/>
    </source>
</evidence>